<sequence>MSRQNLKTSLLCSTAIRNCSLSKTKERSNFGTLSSGLIKQEFSNWSAKSPKKKLRYFYIGLFKNKPSLNQGEFESLLGSIADQKGLEKKFLLDKLIAAGEPKMSDFADIVSKTC</sequence>
<dbReference type="EMBL" id="BPLR01001743">
    <property type="protein sequence ID" value="GIZ04477.1"/>
    <property type="molecule type" value="Genomic_DNA"/>
</dbReference>
<dbReference type="AlphaFoldDB" id="A0AAV4YE79"/>
<name>A0AAV4YE79_CAEEX</name>
<proteinExistence type="predicted"/>
<organism evidence="1 2">
    <name type="scientific">Caerostris extrusa</name>
    <name type="common">Bark spider</name>
    <name type="synonym">Caerostris bankana</name>
    <dbReference type="NCBI Taxonomy" id="172846"/>
    <lineage>
        <taxon>Eukaryota</taxon>
        <taxon>Metazoa</taxon>
        <taxon>Ecdysozoa</taxon>
        <taxon>Arthropoda</taxon>
        <taxon>Chelicerata</taxon>
        <taxon>Arachnida</taxon>
        <taxon>Araneae</taxon>
        <taxon>Araneomorphae</taxon>
        <taxon>Entelegynae</taxon>
        <taxon>Araneoidea</taxon>
        <taxon>Araneidae</taxon>
        <taxon>Caerostris</taxon>
    </lineage>
</organism>
<keyword evidence="2" id="KW-1185">Reference proteome</keyword>
<reference evidence="1 2" key="1">
    <citation type="submission" date="2021-06" db="EMBL/GenBank/DDBJ databases">
        <title>Caerostris extrusa draft genome.</title>
        <authorList>
            <person name="Kono N."/>
            <person name="Arakawa K."/>
        </authorList>
    </citation>
    <scope>NUCLEOTIDE SEQUENCE [LARGE SCALE GENOMIC DNA]</scope>
</reference>
<evidence type="ECO:0000313" key="2">
    <source>
        <dbReference type="Proteomes" id="UP001054945"/>
    </source>
</evidence>
<accession>A0AAV4YE79</accession>
<comment type="caution">
    <text evidence="1">The sequence shown here is derived from an EMBL/GenBank/DDBJ whole genome shotgun (WGS) entry which is preliminary data.</text>
</comment>
<gene>
    <name evidence="1" type="ORF">CEXT_295731</name>
</gene>
<protein>
    <submittedName>
        <fullName evidence="1">Uncharacterized protein</fullName>
    </submittedName>
</protein>
<dbReference type="Proteomes" id="UP001054945">
    <property type="component" value="Unassembled WGS sequence"/>
</dbReference>
<evidence type="ECO:0000313" key="1">
    <source>
        <dbReference type="EMBL" id="GIZ04477.1"/>
    </source>
</evidence>